<evidence type="ECO:0000256" key="1">
    <source>
        <dbReference type="ARBA" id="ARBA00001561"/>
    </source>
</evidence>
<evidence type="ECO:0000256" key="2">
    <source>
        <dbReference type="ARBA" id="ARBA00011901"/>
    </source>
</evidence>
<dbReference type="SMART" id="SM00646">
    <property type="entry name" value="Ami_3"/>
    <property type="match status" value="1"/>
</dbReference>
<dbReference type="PANTHER" id="PTHR30404">
    <property type="entry name" value="N-ACETYLMURAMOYL-L-ALANINE AMIDASE"/>
    <property type="match status" value="1"/>
</dbReference>
<organism evidence="5 6">
    <name type="scientific">Cerina litoralis</name>
    <dbReference type="NCBI Taxonomy" id="2874477"/>
    <lineage>
        <taxon>Bacteria</taxon>
        <taxon>Pseudomonadati</taxon>
        <taxon>Bacteroidota</taxon>
        <taxon>Flavobacteriia</taxon>
        <taxon>Flavobacteriales</taxon>
        <taxon>Flavobacteriaceae</taxon>
        <taxon>Cerina</taxon>
    </lineage>
</organism>
<evidence type="ECO:0000259" key="4">
    <source>
        <dbReference type="SMART" id="SM00646"/>
    </source>
</evidence>
<keyword evidence="3" id="KW-0378">Hydrolase</keyword>
<reference evidence="5" key="1">
    <citation type="submission" date="2023-02" db="EMBL/GenBank/DDBJ databases">
        <title>Genome of Flavobacteriaceae gen. nov. sp. strain F89.</title>
        <authorList>
            <person name="Wang Y."/>
        </authorList>
    </citation>
    <scope>NUCLEOTIDE SEQUENCE</scope>
    <source>
        <strain evidence="5">F89</strain>
    </source>
</reference>
<protein>
    <recommendedName>
        <fullName evidence="2">N-acetylmuramoyl-L-alanine amidase</fullName>
        <ecNumber evidence="2">3.5.1.28</ecNumber>
    </recommendedName>
</protein>
<dbReference type="InterPro" id="IPR050695">
    <property type="entry name" value="N-acetylmuramoyl_amidase_3"/>
</dbReference>
<dbReference type="SUPFAM" id="SSF53187">
    <property type="entry name" value="Zn-dependent exopeptidases"/>
    <property type="match status" value="1"/>
</dbReference>
<dbReference type="RefSeq" id="WP_317903196.1">
    <property type="nucleotide sequence ID" value="NZ_JAIRBC010000024.1"/>
</dbReference>
<proteinExistence type="predicted"/>
<dbReference type="Pfam" id="PF01520">
    <property type="entry name" value="Amidase_3"/>
    <property type="match status" value="1"/>
</dbReference>
<keyword evidence="6" id="KW-1185">Reference proteome</keyword>
<dbReference type="EMBL" id="JAIRBC010000024">
    <property type="protein sequence ID" value="MCG2462054.1"/>
    <property type="molecule type" value="Genomic_DNA"/>
</dbReference>
<comment type="catalytic activity">
    <reaction evidence="1">
        <text>Hydrolyzes the link between N-acetylmuramoyl residues and L-amino acid residues in certain cell-wall glycopeptides.</text>
        <dbReference type="EC" id="3.5.1.28"/>
    </reaction>
</comment>
<gene>
    <name evidence="5" type="ORF">K8352_14940</name>
</gene>
<evidence type="ECO:0000313" key="5">
    <source>
        <dbReference type="EMBL" id="MCG2462054.1"/>
    </source>
</evidence>
<evidence type="ECO:0000256" key="3">
    <source>
        <dbReference type="ARBA" id="ARBA00022801"/>
    </source>
</evidence>
<dbReference type="EC" id="3.5.1.28" evidence="2"/>
<dbReference type="Gene3D" id="3.40.630.40">
    <property type="entry name" value="Zn-dependent exopeptidases"/>
    <property type="match status" value="1"/>
</dbReference>
<dbReference type="CDD" id="cd02696">
    <property type="entry name" value="MurNAc-LAA"/>
    <property type="match status" value="1"/>
</dbReference>
<feature type="domain" description="MurNAc-LAA" evidence="4">
    <location>
        <begin position="97"/>
        <end position="216"/>
    </location>
</feature>
<name>A0AAE3EXR0_9FLAO</name>
<dbReference type="GO" id="GO:0030288">
    <property type="term" value="C:outer membrane-bounded periplasmic space"/>
    <property type="evidence" value="ECO:0007669"/>
    <property type="project" value="TreeGrafter"/>
</dbReference>
<dbReference type="PANTHER" id="PTHR30404:SF0">
    <property type="entry name" value="N-ACETYLMURAMOYL-L-ALANINE AMIDASE AMIC"/>
    <property type="match status" value="1"/>
</dbReference>
<dbReference type="GO" id="GO:0009253">
    <property type="term" value="P:peptidoglycan catabolic process"/>
    <property type="evidence" value="ECO:0007669"/>
    <property type="project" value="InterPro"/>
</dbReference>
<sequence>MDRSRRFLTTLLSIYILHFSLGLNAQGGNVKKMVVIIDPGHGGTDSGAIGRNGIREKEVVLEIAQRILDYNKKILSGKYEIYLTRYGDTLVSLSDRSKLARILKPDLFISLHCNHANNPRARGVEAFVWKPIYARTTSKMEGSISLAYSITRDFEYIGFKNRGVKFANFQVLRETNGFSPSILLEMGFLSNSDEAAYAKTVNGKNALAWIILSSIQKYFGI</sequence>
<accession>A0AAE3EXR0</accession>
<dbReference type="GO" id="GO:0008745">
    <property type="term" value="F:N-acetylmuramoyl-L-alanine amidase activity"/>
    <property type="evidence" value="ECO:0007669"/>
    <property type="project" value="UniProtKB-EC"/>
</dbReference>
<dbReference type="Proteomes" id="UP001200642">
    <property type="component" value="Unassembled WGS sequence"/>
</dbReference>
<dbReference type="AlphaFoldDB" id="A0AAE3EXR0"/>
<evidence type="ECO:0000313" key="6">
    <source>
        <dbReference type="Proteomes" id="UP001200642"/>
    </source>
</evidence>
<comment type="caution">
    <text evidence="5">The sequence shown here is derived from an EMBL/GenBank/DDBJ whole genome shotgun (WGS) entry which is preliminary data.</text>
</comment>
<dbReference type="InterPro" id="IPR002508">
    <property type="entry name" value="MurNAc-LAA_cat"/>
</dbReference>